<dbReference type="Pfam" id="PF01435">
    <property type="entry name" value="Peptidase_M48"/>
    <property type="match status" value="1"/>
</dbReference>
<proteinExistence type="inferred from homology"/>
<dbReference type="InterPro" id="IPR001915">
    <property type="entry name" value="Peptidase_M48"/>
</dbReference>
<keyword evidence="1 6" id="KW-0645">Protease</keyword>
<evidence type="ECO:0000256" key="6">
    <source>
        <dbReference type="RuleBase" id="RU003983"/>
    </source>
</evidence>
<accession>A0A378MUX7</accession>
<keyword evidence="4 6" id="KW-0862">Zinc</keyword>
<evidence type="ECO:0000313" key="8">
    <source>
        <dbReference type="EMBL" id="STY59256.1"/>
    </source>
</evidence>
<dbReference type="GO" id="GO:0046872">
    <property type="term" value="F:metal ion binding"/>
    <property type="evidence" value="ECO:0007669"/>
    <property type="project" value="UniProtKB-KW"/>
</dbReference>
<evidence type="ECO:0000313" key="9">
    <source>
        <dbReference type="Proteomes" id="UP000254802"/>
    </source>
</evidence>
<evidence type="ECO:0000256" key="1">
    <source>
        <dbReference type="ARBA" id="ARBA00022670"/>
    </source>
</evidence>
<organism evidence="8 9">
    <name type="scientific">Mannheimia haemolytica</name>
    <name type="common">Pasteurella haemolytica</name>
    <dbReference type="NCBI Taxonomy" id="75985"/>
    <lineage>
        <taxon>Bacteria</taxon>
        <taxon>Pseudomonadati</taxon>
        <taxon>Pseudomonadota</taxon>
        <taxon>Gammaproteobacteria</taxon>
        <taxon>Pasteurellales</taxon>
        <taxon>Pasteurellaceae</taxon>
        <taxon>Mannheimia</taxon>
    </lineage>
</organism>
<name>A0A378MUX7_MANHA</name>
<gene>
    <name evidence="8" type="ORF">NCTC10638_00404</name>
</gene>
<keyword evidence="3 6" id="KW-0378">Hydrolase</keyword>
<dbReference type="GO" id="GO:0004222">
    <property type="term" value="F:metalloendopeptidase activity"/>
    <property type="evidence" value="ECO:0007669"/>
    <property type="project" value="InterPro"/>
</dbReference>
<protein>
    <submittedName>
        <fullName evidence="8">Zn-dependent protease</fullName>
    </submittedName>
</protein>
<reference evidence="8 9" key="1">
    <citation type="submission" date="2018-06" db="EMBL/GenBank/DDBJ databases">
        <authorList>
            <consortium name="Pathogen Informatics"/>
            <person name="Doyle S."/>
        </authorList>
    </citation>
    <scope>NUCLEOTIDE SEQUENCE [LARGE SCALE GENOMIC DNA]</scope>
    <source>
        <strain evidence="8 9">NCTC10638</strain>
    </source>
</reference>
<keyword evidence="2" id="KW-0479">Metal-binding</keyword>
<dbReference type="Gene3D" id="3.30.2010.10">
    <property type="entry name" value="Metalloproteases ('zincins'), catalytic domain"/>
    <property type="match status" value="1"/>
</dbReference>
<comment type="cofactor">
    <cofactor evidence="6">
        <name>Zn(2+)</name>
        <dbReference type="ChEBI" id="CHEBI:29105"/>
    </cofactor>
    <text evidence="6">Binds 1 zinc ion per subunit.</text>
</comment>
<dbReference type="AlphaFoldDB" id="A0A378MUX7"/>
<feature type="domain" description="Peptidase M48" evidence="7">
    <location>
        <begin position="2"/>
        <end position="57"/>
    </location>
</feature>
<sequence>MAFYTGLVERLNLSNDEIAVVMGHEMAHALKEHGKSDRTVSAITSIVGAIADVAVTASTGVSTKVYSALAWI</sequence>
<evidence type="ECO:0000256" key="2">
    <source>
        <dbReference type="ARBA" id="ARBA00022723"/>
    </source>
</evidence>
<evidence type="ECO:0000256" key="3">
    <source>
        <dbReference type="ARBA" id="ARBA00022801"/>
    </source>
</evidence>
<keyword evidence="5 6" id="KW-0482">Metalloprotease</keyword>
<evidence type="ECO:0000256" key="4">
    <source>
        <dbReference type="ARBA" id="ARBA00022833"/>
    </source>
</evidence>
<dbReference type="EMBL" id="UGPN01000002">
    <property type="protein sequence ID" value="STY59256.1"/>
    <property type="molecule type" value="Genomic_DNA"/>
</dbReference>
<comment type="similarity">
    <text evidence="6">Belongs to the peptidase M48 family.</text>
</comment>
<dbReference type="Proteomes" id="UP000254802">
    <property type="component" value="Unassembled WGS sequence"/>
</dbReference>
<dbReference type="GO" id="GO:0006508">
    <property type="term" value="P:proteolysis"/>
    <property type="evidence" value="ECO:0007669"/>
    <property type="project" value="UniProtKB-KW"/>
</dbReference>
<evidence type="ECO:0000259" key="7">
    <source>
        <dbReference type="Pfam" id="PF01435"/>
    </source>
</evidence>
<evidence type="ECO:0000256" key="5">
    <source>
        <dbReference type="ARBA" id="ARBA00023049"/>
    </source>
</evidence>